<keyword evidence="7" id="KW-0966">Cell projection</keyword>
<feature type="coiled-coil region" evidence="8">
    <location>
        <begin position="1008"/>
        <end position="1121"/>
    </location>
</feature>
<dbReference type="EMBL" id="VUJU01002439">
    <property type="protein sequence ID" value="KAF0761286.1"/>
    <property type="molecule type" value="Genomic_DNA"/>
</dbReference>
<protein>
    <submittedName>
        <fullName evidence="10">Centrosomal protein of 290 kDa-like</fullName>
    </submittedName>
</protein>
<comment type="caution">
    <text evidence="10">The sequence shown here is derived from an EMBL/GenBank/DDBJ whole genome shotgun (WGS) entry which is preliminary data.</text>
</comment>
<evidence type="ECO:0000256" key="1">
    <source>
        <dbReference type="ARBA" id="ARBA00004120"/>
    </source>
</evidence>
<feature type="coiled-coil region" evidence="8">
    <location>
        <begin position="196"/>
        <end position="359"/>
    </location>
</feature>
<feature type="coiled-coil region" evidence="8">
    <location>
        <begin position="1288"/>
        <end position="1347"/>
    </location>
</feature>
<dbReference type="GO" id="GO:0034451">
    <property type="term" value="C:centriolar satellite"/>
    <property type="evidence" value="ECO:0007669"/>
    <property type="project" value="TreeGrafter"/>
</dbReference>
<dbReference type="Gene3D" id="1.10.287.1490">
    <property type="match status" value="1"/>
</dbReference>
<feature type="coiled-coil region" evidence="8">
    <location>
        <begin position="387"/>
        <end position="466"/>
    </location>
</feature>
<evidence type="ECO:0000256" key="3">
    <source>
        <dbReference type="ARBA" id="ARBA00022490"/>
    </source>
</evidence>
<dbReference type="Proteomes" id="UP000478052">
    <property type="component" value="Unassembled WGS sequence"/>
</dbReference>
<evidence type="ECO:0000256" key="8">
    <source>
        <dbReference type="SAM" id="Coils"/>
    </source>
</evidence>
<dbReference type="PANTHER" id="PTHR18879">
    <property type="entry name" value="CENTROSOMAL PROTEIN OF 290 KDA"/>
    <property type="match status" value="1"/>
</dbReference>
<dbReference type="GO" id="GO:1905515">
    <property type="term" value="P:non-motile cilium assembly"/>
    <property type="evidence" value="ECO:0007669"/>
    <property type="project" value="TreeGrafter"/>
</dbReference>
<keyword evidence="4" id="KW-0970">Cilium biogenesis/degradation</keyword>
<evidence type="ECO:0000313" key="11">
    <source>
        <dbReference type="Proteomes" id="UP000478052"/>
    </source>
</evidence>
<proteinExistence type="predicted"/>
<feature type="coiled-coil region" evidence="8">
    <location>
        <begin position="1594"/>
        <end position="1668"/>
    </location>
</feature>
<feature type="region of interest" description="Disordered" evidence="9">
    <location>
        <begin position="540"/>
        <end position="570"/>
    </location>
</feature>
<keyword evidence="11" id="KW-1185">Reference proteome</keyword>
<evidence type="ECO:0000256" key="6">
    <source>
        <dbReference type="ARBA" id="ARBA00023212"/>
    </source>
</evidence>
<feature type="coiled-coil region" evidence="8">
    <location>
        <begin position="1925"/>
        <end position="1959"/>
    </location>
</feature>
<feature type="coiled-coil region" evidence="8">
    <location>
        <begin position="1815"/>
        <end position="1899"/>
    </location>
</feature>
<organism evidence="10 11">
    <name type="scientific">Aphis craccivora</name>
    <name type="common">Cowpea aphid</name>
    <dbReference type="NCBI Taxonomy" id="307492"/>
    <lineage>
        <taxon>Eukaryota</taxon>
        <taxon>Metazoa</taxon>
        <taxon>Ecdysozoa</taxon>
        <taxon>Arthropoda</taxon>
        <taxon>Hexapoda</taxon>
        <taxon>Insecta</taxon>
        <taxon>Pterygota</taxon>
        <taxon>Neoptera</taxon>
        <taxon>Paraneoptera</taxon>
        <taxon>Hemiptera</taxon>
        <taxon>Sternorrhyncha</taxon>
        <taxon>Aphidomorpha</taxon>
        <taxon>Aphidoidea</taxon>
        <taxon>Aphididae</taxon>
        <taxon>Aphidini</taxon>
        <taxon>Aphis</taxon>
        <taxon>Aphis</taxon>
    </lineage>
</organism>
<feature type="coiled-coil region" evidence="8">
    <location>
        <begin position="505"/>
        <end position="532"/>
    </location>
</feature>
<comment type="subcellular location">
    <subcellularLocation>
        <location evidence="1">Cytoplasm</location>
        <location evidence="1">Cytoskeleton</location>
        <location evidence="1">Cilium basal body</location>
    </subcellularLocation>
    <subcellularLocation>
        <location evidence="2">Cytoplasm</location>
        <location evidence="2">Cytoskeleton</location>
        <location evidence="2">Microtubule organizing center</location>
        <location evidence="2">Centrosome</location>
    </subcellularLocation>
</comment>
<feature type="coiled-coil region" evidence="8">
    <location>
        <begin position="946"/>
        <end position="973"/>
    </location>
</feature>
<feature type="coiled-coil region" evidence="8">
    <location>
        <begin position="832"/>
        <end position="866"/>
    </location>
</feature>
<feature type="coiled-coil region" evidence="8">
    <location>
        <begin position="1515"/>
        <end position="1542"/>
    </location>
</feature>
<evidence type="ECO:0000256" key="2">
    <source>
        <dbReference type="ARBA" id="ARBA00004300"/>
    </source>
</evidence>
<accession>A0A6G0YUA1</accession>
<evidence type="ECO:0000256" key="7">
    <source>
        <dbReference type="ARBA" id="ARBA00023273"/>
    </source>
</evidence>
<dbReference type="InterPro" id="IPR026201">
    <property type="entry name" value="Cep290"/>
</dbReference>
<name>A0A6G0YUA1_APHCR</name>
<feature type="coiled-coil region" evidence="8">
    <location>
        <begin position="1374"/>
        <end position="1401"/>
    </location>
</feature>
<evidence type="ECO:0000256" key="9">
    <source>
        <dbReference type="SAM" id="MobiDB-lite"/>
    </source>
</evidence>
<dbReference type="GO" id="GO:0097711">
    <property type="term" value="P:ciliary basal body-plasma membrane docking"/>
    <property type="evidence" value="ECO:0007669"/>
    <property type="project" value="TreeGrafter"/>
</dbReference>
<evidence type="ECO:0000256" key="5">
    <source>
        <dbReference type="ARBA" id="ARBA00023054"/>
    </source>
</evidence>
<keyword evidence="6" id="KW-0206">Cytoskeleton</keyword>
<dbReference type="PANTHER" id="PTHR18879:SF20">
    <property type="entry name" value="CENTROSOMAL PROTEIN OF 290 KDA"/>
    <property type="match status" value="1"/>
</dbReference>
<dbReference type="OrthoDB" id="6351660at2759"/>
<feature type="coiled-coil region" evidence="8">
    <location>
        <begin position="106"/>
        <end position="168"/>
    </location>
</feature>
<gene>
    <name evidence="10" type="ORF">FWK35_00008471</name>
</gene>
<evidence type="ECO:0000313" key="10">
    <source>
        <dbReference type="EMBL" id="KAF0761286.1"/>
    </source>
</evidence>
<dbReference type="GO" id="GO:1905349">
    <property type="term" value="P:ciliary transition zone assembly"/>
    <property type="evidence" value="ECO:0007669"/>
    <property type="project" value="TreeGrafter"/>
</dbReference>
<feature type="coiled-coil region" evidence="8">
    <location>
        <begin position="1697"/>
        <end position="1776"/>
    </location>
</feature>
<sequence>MVQLDLSKMLAVSIDDMNEQDLEQWYDEVTVTECDQLDFKLDRRQCENMFIIFRRILMYKGEQVDSLMTEIEELATKQGEEEARRLKKEEETRTFNVDDLSQNDQTEVIRKELTRLEQENERLSSDVQQQKQEVDFKVKELDKITAQLSKVENERDFLRRELDAVQDDISGRQLDDQPIEDNLTMAERFRDLTESVRQKNQHITQLLNDIEISEKENRMLKQLLTSTRDELKNATQHLNTLSAEFGNMKCLQDEYTDRIKTLELNDKGLRSQISELVAEKEKCEEQIDELGEELESRIKQLTELLTRKDEEILNYKSRIGSTDSIENQNTYLAKLQETVARQEDQIIEFQKQVHQATNDINRSAAALERQKKLYNELLIKNKESPELEDLRKKLSETQEQLELGLDKCQKAEEDATEKAEQISKLIIRIREFESGEYGLEEATEQIKKLKQELDVRDNQIKELIDSSNLLHQEADLLEQDNLAMKEKLGLPVDDVVRPKGMMARHKEAQTKITMLQKQLDECKEVIVDLKLKNRSLNKSTESVKNICSDGEDDRGQIPNKSEISKPETDIGSELEDNVKELIEENESLRKGMHEILDSIHNQDGLSVVRIECQSLERLLEAMDARHVAGWYQPGMRLLARINNLEGVNSNLRHQIHFLHDALTATKQELINTQKEEVKLKKHNVLEEIKGNELSENLKEIEQEKSLQLEEEVTLFQNKFQQLQDEMKLVNDEYDNEKQKMKSLVDKLELELKITRNKENDLRERFLELEKSWKTMLEDPDQIKQQLSYNVIKVTGLTEELQFIKRMYQCCLEEEQILKKEKQKALEEVWALKATYSKEIENLLKTQEKQKNELKKLNDQMKNVVNIEEYKILKNDFEVLTAKHREILHLVLFKEDTLKLSLERLMTEVTLLKDQRLHFVIEVSKFYGTNDEMTSIKAENIISNQRAEHSEKMYSLLKDQMEEMESRCKNLEQNLCDMLEANLLCQTEEVRLRETTVNMVDESEYVKMCNQLKEAHNSLEEAIGEKTRLLRILEIAQNQVHDLEQHHKRLDHQHDVLQRRVIELQALSDEKATIDKLMREIANHEVNLMAASVEETKLKTIIQDQQANIAGLECKNDRILEQHESITLHYRTKISRLEKIIFELQRRYHGTVPLVSEQIWVHHKQKLEEALTVTYRKWICDNKPNDVDEIVFIPSKTTEDYRSKYTELQLKELKVQLTCNDLQKKNQLFMERIEKQDNFIESLEKEIMRMDSDCMHNYLSWGIQEFSNDAKLKPKTLDKQISVQSENSFKILEGKLEDLNKQLTIANNNILIEKETSNLTIKKLQTSLKELEDVKGCLEKEIFEKNEQIRKLTVELASNDIPEADTQNPALLATIESLETIISQKEETINRLQELLKECREDHTKEIIELQKNVEAHNFSIREKGYVKRGNSRIKECIMHNVFGEMEKCCVKFGHVMRNGDLETVIIPMKMNVEEKIGGGKPKKISNKLEYGAKIGGVSQKDISSPIHSNNIKSVVNQYMIRITDLEDRIKQADDDLNQANSEKEHWSGVAERRLKEMEQMKSEDDSKEKDAEIVRLNEIIMGFQNRRDTLPAQRDRLRVELDKMKKKLNDYERREKEDKSEIQKLRQQLIYRPPTGGKRDEPMSVVKEETLLKKIKTLEVQLDDYKKKDEQNKMLRKLKSDEQVGKWEINKRRQVTNEKLQNQLLDMTRECDSLRLNNQRLRDNLMRMEKDRNALEQKLKLANAAVQSSALANSLVDELTLEKDRLSNELYTLRTAKEMMSGGTSLAEVVVELRRKISTLEILQKGGSNALIKEIETLKDSKSRLLKTKAELEEENDRLKKIVDRLQLTDNLSGVSSLSSDSDYPSTDNKRTAKLERLVIMLRTAVDKLKEENKNLSLERVVTNIDDKSYVEKLQSELQTTQSYYLDASEKCTQLEQQLQDYRSQYEAVFTENENLKNQLEKKCYLLNKTKTMLQKAAAREQLTIEYPNGQRINNPTSIE</sequence>
<evidence type="ECO:0000256" key="4">
    <source>
        <dbReference type="ARBA" id="ARBA00022794"/>
    </source>
</evidence>
<keyword evidence="3" id="KW-0963">Cytoplasm</keyword>
<feature type="coiled-coil region" evidence="8">
    <location>
        <begin position="683"/>
        <end position="764"/>
    </location>
</feature>
<reference evidence="10 11" key="1">
    <citation type="submission" date="2019-08" db="EMBL/GenBank/DDBJ databases">
        <title>Whole genome of Aphis craccivora.</title>
        <authorList>
            <person name="Voronova N.V."/>
            <person name="Shulinski R.S."/>
            <person name="Bandarenka Y.V."/>
            <person name="Zhorov D.G."/>
            <person name="Warner D."/>
        </authorList>
    </citation>
    <scope>NUCLEOTIDE SEQUENCE [LARGE SCALE GENOMIC DNA]</scope>
    <source>
        <strain evidence="10">180601</strain>
        <tissue evidence="10">Whole Body</tissue>
    </source>
</reference>
<keyword evidence="5 8" id="KW-0175">Coiled coil</keyword>
<dbReference type="GO" id="GO:0035869">
    <property type="term" value="C:ciliary transition zone"/>
    <property type="evidence" value="ECO:0007669"/>
    <property type="project" value="TreeGrafter"/>
</dbReference>